<keyword evidence="2" id="KW-0732">Signal</keyword>
<dbReference type="OrthoDB" id="634996at2"/>
<evidence type="ECO:0000313" key="4">
    <source>
        <dbReference type="EMBL" id="SFG90937.1"/>
    </source>
</evidence>
<evidence type="ECO:0000256" key="1">
    <source>
        <dbReference type="SAM" id="Coils"/>
    </source>
</evidence>
<sequence length="636" mass="73848">MTKLKTYVLVFTLFLFVKAHAQDLVKVEPEKPQAGELLTVTFNQKGSKIPDTVKKVFINFTYSNFYEMPNRLPMQKVKGLWNVSFKLPFYSKYGSFTISDADKIFVQQPTDTSHYEFFVYKDGKLIEGNYLAKGYSLSAQNRKSATYEQQQQEWFKKELSLYPNNYESQLRIQNYKMKTESGKAKWDARDKALAVIEKKFRSNPTFGGNINSTTMGYLIIGENQKVDSIRKVVAKEFPTATISIEYNLNYLLQHKNAAQVVDSLQTLLKKVNKENENAYSDAYDYLFRHYVTKRDRAKALAYYSRAIKGDTSPYHWRTYHNYVKFFEENDMLLDSAKKLNTYILKNVDKYPTSVIRYFPETGYLIGFDEKKAENLKQVESELKAMQGILSYKLGDKIEALKWLDEVRNTLQSKELLLKVSDTYKQIGNKAMAEETLARAYKVAPFDANIERLLKESVIASGGSKADVKLKLAMLDKEWKATHFNDLEKILLHKPFPDFQIVDRNRKPLTAADLKGKIVLIDLWATWCKPCIAFFPYLQVIYDKYKDDKDVMFVILNTASGNTFEDAFTWVDQNKNFTFPFYFNEDKKLSAKLDVNTIPTTFLLDKDSKIRFKKVGNEGEKAMPQLDAMIEFLKQKK</sequence>
<protein>
    <submittedName>
        <fullName evidence="4">Thiol-disulfide isomerase or thioredoxin</fullName>
    </submittedName>
</protein>
<dbReference type="InterPro" id="IPR013766">
    <property type="entry name" value="Thioredoxin_domain"/>
</dbReference>
<dbReference type="EMBL" id="FOPP01000003">
    <property type="protein sequence ID" value="SFG90937.1"/>
    <property type="molecule type" value="Genomic_DNA"/>
</dbReference>
<evidence type="ECO:0000313" key="5">
    <source>
        <dbReference type="Proteomes" id="UP000199666"/>
    </source>
</evidence>
<feature type="chain" id="PRO_5011652787" evidence="2">
    <location>
        <begin position="22"/>
        <end position="636"/>
    </location>
</feature>
<dbReference type="GO" id="GO:0016853">
    <property type="term" value="F:isomerase activity"/>
    <property type="evidence" value="ECO:0007669"/>
    <property type="project" value="UniProtKB-KW"/>
</dbReference>
<dbReference type="Proteomes" id="UP000199666">
    <property type="component" value="Unassembled WGS sequence"/>
</dbReference>
<evidence type="ECO:0000259" key="3">
    <source>
        <dbReference type="PROSITE" id="PS51352"/>
    </source>
</evidence>
<dbReference type="Pfam" id="PF08534">
    <property type="entry name" value="Redoxin"/>
    <property type="match status" value="1"/>
</dbReference>
<dbReference type="PANTHER" id="PTHR42852">
    <property type="entry name" value="THIOL:DISULFIDE INTERCHANGE PROTEIN DSBE"/>
    <property type="match status" value="1"/>
</dbReference>
<dbReference type="InterPro" id="IPR013740">
    <property type="entry name" value="Redoxin"/>
</dbReference>
<keyword evidence="1" id="KW-0175">Coiled coil</keyword>
<feature type="signal peptide" evidence="2">
    <location>
        <begin position="1"/>
        <end position="21"/>
    </location>
</feature>
<dbReference type="STRING" id="414048.SAMN04489864_103159"/>
<dbReference type="InterPro" id="IPR036249">
    <property type="entry name" value="Thioredoxin-like_sf"/>
</dbReference>
<feature type="coiled-coil region" evidence="1">
    <location>
        <begin position="254"/>
        <end position="281"/>
    </location>
</feature>
<dbReference type="SUPFAM" id="SSF52833">
    <property type="entry name" value="Thioredoxin-like"/>
    <property type="match status" value="1"/>
</dbReference>
<reference evidence="4 5" key="1">
    <citation type="submission" date="2016-10" db="EMBL/GenBank/DDBJ databases">
        <authorList>
            <person name="de Groot N.N."/>
        </authorList>
    </citation>
    <scope>NUCLEOTIDE SEQUENCE [LARGE SCALE GENOMIC DNA]</scope>
    <source>
        <strain evidence="4 5">DSM 18684</strain>
    </source>
</reference>
<feature type="domain" description="Thioredoxin" evidence="3">
    <location>
        <begin position="489"/>
        <end position="634"/>
    </location>
</feature>
<name>A0A1I2VRJ4_9SPHI</name>
<dbReference type="AlphaFoldDB" id="A0A1I2VRJ4"/>
<keyword evidence="5" id="KW-1185">Reference proteome</keyword>
<dbReference type="InterPro" id="IPR011990">
    <property type="entry name" value="TPR-like_helical_dom_sf"/>
</dbReference>
<keyword evidence="4" id="KW-0413">Isomerase</keyword>
<evidence type="ECO:0000256" key="2">
    <source>
        <dbReference type="SAM" id="SignalP"/>
    </source>
</evidence>
<dbReference type="InterPro" id="IPR050553">
    <property type="entry name" value="Thioredoxin_ResA/DsbE_sf"/>
</dbReference>
<proteinExistence type="predicted"/>
<dbReference type="Gene3D" id="3.40.30.10">
    <property type="entry name" value="Glutaredoxin"/>
    <property type="match status" value="1"/>
</dbReference>
<accession>A0A1I2VRJ4</accession>
<dbReference type="GO" id="GO:0006950">
    <property type="term" value="P:response to stress"/>
    <property type="evidence" value="ECO:0007669"/>
    <property type="project" value="UniProtKB-ARBA"/>
</dbReference>
<dbReference type="Gene3D" id="1.25.40.10">
    <property type="entry name" value="Tetratricopeptide repeat domain"/>
    <property type="match status" value="1"/>
</dbReference>
<gene>
    <name evidence="4" type="ORF">SAMN04489864_103159</name>
</gene>
<dbReference type="GO" id="GO:0016491">
    <property type="term" value="F:oxidoreductase activity"/>
    <property type="evidence" value="ECO:0007669"/>
    <property type="project" value="InterPro"/>
</dbReference>
<dbReference type="PROSITE" id="PS51352">
    <property type="entry name" value="THIOREDOXIN_2"/>
    <property type="match status" value="1"/>
</dbReference>
<dbReference type="PANTHER" id="PTHR42852:SF13">
    <property type="entry name" value="PROTEIN DIPZ"/>
    <property type="match status" value="1"/>
</dbReference>
<dbReference type="RefSeq" id="WP_090992675.1">
    <property type="nucleotide sequence ID" value="NZ_FOPP01000003.1"/>
</dbReference>
<organism evidence="4 5">
    <name type="scientific">Pedobacter insulae</name>
    <dbReference type="NCBI Taxonomy" id="414048"/>
    <lineage>
        <taxon>Bacteria</taxon>
        <taxon>Pseudomonadati</taxon>
        <taxon>Bacteroidota</taxon>
        <taxon>Sphingobacteriia</taxon>
        <taxon>Sphingobacteriales</taxon>
        <taxon>Sphingobacteriaceae</taxon>
        <taxon>Pedobacter</taxon>
    </lineage>
</organism>
<dbReference type="CDD" id="cd02966">
    <property type="entry name" value="TlpA_like_family"/>
    <property type="match status" value="1"/>
</dbReference>